<proteinExistence type="predicted"/>
<evidence type="ECO:0000313" key="3">
    <source>
        <dbReference type="Proteomes" id="UP000295781"/>
    </source>
</evidence>
<dbReference type="Proteomes" id="UP000295781">
    <property type="component" value="Chromosome"/>
</dbReference>
<feature type="region of interest" description="Disordered" evidence="1">
    <location>
        <begin position="82"/>
        <end position="104"/>
    </location>
</feature>
<feature type="region of interest" description="Disordered" evidence="1">
    <location>
        <begin position="1"/>
        <end position="31"/>
    </location>
</feature>
<feature type="compositionally biased region" description="Low complexity" evidence="1">
    <location>
        <begin position="10"/>
        <end position="26"/>
    </location>
</feature>
<accession>A0A4P2Q3S7</accession>
<name>A0A4P2Q3S7_SORCE</name>
<dbReference type="EMBL" id="CP012670">
    <property type="protein sequence ID" value="AUX23666.1"/>
    <property type="molecule type" value="Genomic_DNA"/>
</dbReference>
<evidence type="ECO:0000256" key="1">
    <source>
        <dbReference type="SAM" id="MobiDB-lite"/>
    </source>
</evidence>
<gene>
    <name evidence="2" type="ORF">SOCEGT47_041940</name>
</gene>
<organism evidence="2 3">
    <name type="scientific">Sorangium cellulosum</name>
    <name type="common">Polyangium cellulosum</name>
    <dbReference type="NCBI Taxonomy" id="56"/>
    <lineage>
        <taxon>Bacteria</taxon>
        <taxon>Pseudomonadati</taxon>
        <taxon>Myxococcota</taxon>
        <taxon>Polyangia</taxon>
        <taxon>Polyangiales</taxon>
        <taxon>Polyangiaceae</taxon>
        <taxon>Sorangium</taxon>
    </lineage>
</organism>
<sequence length="144" mass="15003">MGSPARQPKAGRASSARSRLSAGAPRGRAESGSLAEQYAAALLLGVTGALLCAGCGRTLSEDDCRRVGEAMRAAWEAEMKRVGPADAGSSGHASVVLRSEGERLSSEWTSDCKRELAGSEVSPGELDCLRRAKTLDEIRQCAAP</sequence>
<dbReference type="OrthoDB" id="5525531at2"/>
<protein>
    <submittedName>
        <fullName evidence="2">Uncharacterized protein</fullName>
    </submittedName>
</protein>
<dbReference type="RefSeq" id="WP_129348991.1">
    <property type="nucleotide sequence ID" value="NZ_CP012670.1"/>
</dbReference>
<reference evidence="2 3" key="1">
    <citation type="submission" date="2015-09" db="EMBL/GenBank/DDBJ databases">
        <title>Sorangium comparison.</title>
        <authorList>
            <person name="Zaburannyi N."/>
            <person name="Bunk B."/>
            <person name="Overmann J."/>
            <person name="Mueller R."/>
        </authorList>
    </citation>
    <scope>NUCLEOTIDE SEQUENCE [LARGE SCALE GENOMIC DNA]</scope>
    <source>
        <strain evidence="2 3">So ceGT47</strain>
    </source>
</reference>
<dbReference type="AlphaFoldDB" id="A0A4P2Q3S7"/>
<evidence type="ECO:0000313" key="2">
    <source>
        <dbReference type="EMBL" id="AUX23666.1"/>
    </source>
</evidence>